<evidence type="ECO:0000256" key="1">
    <source>
        <dbReference type="PROSITE-ProRule" id="PRU00409"/>
    </source>
</evidence>
<dbReference type="PANTHER" id="PTHR37018">
    <property type="entry name" value="CULTURE SPECIFIC PROTEIN, PUTATIVE (AFU_ORTHOLOGUE AFUA_2G00130)-RELATED"/>
    <property type="match status" value="1"/>
</dbReference>
<dbReference type="PANTHER" id="PTHR37018:SF1">
    <property type="entry name" value="CULTURE SPECIFIC PROTEIN, PUTATIVE (AFU_ORTHOLOGUE AFUA_2G00130)-RELATED"/>
    <property type="match status" value="1"/>
</dbReference>
<dbReference type="InterPro" id="IPR053269">
    <property type="entry name" value="Asp-Met_ligase"/>
</dbReference>
<dbReference type="Pfam" id="PF02655">
    <property type="entry name" value="ATP-grasp_3"/>
    <property type="match status" value="1"/>
</dbReference>
<comment type="caution">
    <text evidence="3">The sequence shown here is derived from an EMBL/GenBank/DDBJ whole genome shotgun (WGS) entry which is preliminary data.</text>
</comment>
<dbReference type="OrthoDB" id="7839480at2"/>
<dbReference type="GO" id="GO:0046872">
    <property type="term" value="F:metal ion binding"/>
    <property type="evidence" value="ECO:0007669"/>
    <property type="project" value="InterPro"/>
</dbReference>
<proteinExistence type="predicted"/>
<keyword evidence="1" id="KW-0547">Nucleotide-binding</keyword>
<dbReference type="RefSeq" id="WP_109010598.1">
    <property type="nucleotide sequence ID" value="NZ_BDUD01000001.1"/>
</dbReference>
<name>A0A2R5FPB3_NOSCO</name>
<dbReference type="EMBL" id="BDUD01000001">
    <property type="protein sequence ID" value="GBG20602.1"/>
    <property type="molecule type" value="Genomic_DNA"/>
</dbReference>
<dbReference type="AlphaFoldDB" id="A0A2R5FPB3"/>
<feature type="domain" description="ATP-grasp" evidence="2">
    <location>
        <begin position="156"/>
        <end position="352"/>
    </location>
</feature>
<keyword evidence="4" id="KW-1185">Reference proteome</keyword>
<dbReference type="PROSITE" id="PS50975">
    <property type="entry name" value="ATP_GRASP"/>
    <property type="match status" value="1"/>
</dbReference>
<dbReference type="Gene3D" id="3.30.470.20">
    <property type="entry name" value="ATP-grasp fold, B domain"/>
    <property type="match status" value="1"/>
</dbReference>
<evidence type="ECO:0000313" key="4">
    <source>
        <dbReference type="Proteomes" id="UP000245124"/>
    </source>
</evidence>
<dbReference type="SUPFAM" id="SSF56059">
    <property type="entry name" value="Glutathione synthetase ATP-binding domain-like"/>
    <property type="match status" value="1"/>
</dbReference>
<sequence length="422" mass="48253">MSKYDFHYFQGSTLSDLFAQDSTDASYGFILNYPATASWAAYPNRKKYFIQDGSSEATKTSFDKICQKEPWKNLAVLGDRIPGIVIIQPPKSLLEYWQEHFGFSQSNIEMMDCSTYLDDLSHSERFDKLISLFPFDHLKPEKHAVDPDTHYRLLSKVTLAELGVQCPKYESYNLHQVNIEDIQLPQYPYLIKTSHGLSGEGTYIIKSASDLNYCFEEIRKYLNIKLLDTIIVSEFVKNEVQNYCVQFYVNKLGEITLIGTTSQLVTPEGNYLGGLIDYRNTDMSKFFEMIANVGQYAHKQGYFGMIGFDVLEDKDGEFYAIDANFRVNGSTPLCLQRNTLLGLGKGVAKYSSDYRMEGTLDSILTTLKPELDRKDLIILSALEKIKYGKINTDIYAIVTGETMQKMQHIERKLQSKGLQWLP</sequence>
<evidence type="ECO:0000313" key="3">
    <source>
        <dbReference type="EMBL" id="GBG20602.1"/>
    </source>
</evidence>
<dbReference type="InterPro" id="IPR011761">
    <property type="entry name" value="ATP-grasp"/>
</dbReference>
<reference evidence="3 4" key="1">
    <citation type="submission" date="2017-06" db="EMBL/GenBank/DDBJ databases">
        <title>Genome sequencing of cyanobaciteial culture collection at National Institute for Environmental Studies (NIES).</title>
        <authorList>
            <person name="Hirose Y."/>
            <person name="Shimura Y."/>
            <person name="Fujisawa T."/>
            <person name="Nakamura Y."/>
            <person name="Kawachi M."/>
        </authorList>
    </citation>
    <scope>NUCLEOTIDE SEQUENCE [LARGE SCALE GENOMIC DNA]</scope>
    <source>
        <strain evidence="3 4">NIES-4072</strain>
    </source>
</reference>
<protein>
    <recommendedName>
        <fullName evidence="2">ATP-grasp domain-containing protein</fullName>
    </recommendedName>
</protein>
<dbReference type="InterPro" id="IPR003806">
    <property type="entry name" value="ATP-grasp_PylC-type"/>
</dbReference>
<evidence type="ECO:0000259" key="2">
    <source>
        <dbReference type="PROSITE" id="PS50975"/>
    </source>
</evidence>
<dbReference type="Proteomes" id="UP000245124">
    <property type="component" value="Unassembled WGS sequence"/>
</dbReference>
<keyword evidence="1" id="KW-0067">ATP-binding</keyword>
<organism evidence="3 4">
    <name type="scientific">Nostoc commune NIES-4072</name>
    <dbReference type="NCBI Taxonomy" id="2005467"/>
    <lineage>
        <taxon>Bacteria</taxon>
        <taxon>Bacillati</taxon>
        <taxon>Cyanobacteriota</taxon>
        <taxon>Cyanophyceae</taxon>
        <taxon>Nostocales</taxon>
        <taxon>Nostocaceae</taxon>
        <taxon>Nostoc</taxon>
    </lineage>
</organism>
<accession>A0A2R5FPB3</accession>
<gene>
    <name evidence="3" type="ORF">NIES4072_42830</name>
</gene>
<dbReference type="GO" id="GO:0005524">
    <property type="term" value="F:ATP binding"/>
    <property type="evidence" value="ECO:0007669"/>
    <property type="project" value="UniProtKB-UniRule"/>
</dbReference>